<gene>
    <name evidence="2" type="ORF">JOQ06_026086</name>
</gene>
<dbReference type="InterPro" id="IPR001214">
    <property type="entry name" value="SET_dom"/>
</dbReference>
<evidence type="ECO:0000313" key="2">
    <source>
        <dbReference type="EMBL" id="KAJ4918410.1"/>
    </source>
</evidence>
<name>A0AAD6A4Y4_9TELE</name>
<dbReference type="AlphaFoldDB" id="A0AAD6A4Y4"/>
<reference evidence="2" key="1">
    <citation type="submission" date="2022-11" db="EMBL/GenBank/DDBJ databases">
        <title>Chromosome-level genome of Pogonophryne albipinna.</title>
        <authorList>
            <person name="Jo E."/>
        </authorList>
    </citation>
    <scope>NUCLEOTIDE SEQUENCE</scope>
    <source>
        <strain evidence="2">SGF0006</strain>
        <tissue evidence="2">Muscle</tissue>
    </source>
</reference>
<dbReference type="GO" id="GO:0005700">
    <property type="term" value="C:polytene chromosome"/>
    <property type="evidence" value="ECO:0007669"/>
    <property type="project" value="TreeGrafter"/>
</dbReference>
<dbReference type="PANTHER" id="PTHR46167:SF1">
    <property type="entry name" value="N-LYSINE METHYLTRANSFERASE KMT5A"/>
    <property type="match status" value="1"/>
</dbReference>
<dbReference type="GO" id="GO:0005634">
    <property type="term" value="C:nucleus"/>
    <property type="evidence" value="ECO:0007669"/>
    <property type="project" value="TreeGrafter"/>
</dbReference>
<dbReference type="SUPFAM" id="SSF82199">
    <property type="entry name" value="SET domain"/>
    <property type="match status" value="1"/>
</dbReference>
<dbReference type="Gene3D" id="2.170.270.10">
    <property type="entry name" value="SET domain"/>
    <property type="match status" value="1"/>
</dbReference>
<evidence type="ECO:0000259" key="1">
    <source>
        <dbReference type="PROSITE" id="PS50280"/>
    </source>
</evidence>
<dbReference type="PROSITE" id="PS50280">
    <property type="entry name" value="SET"/>
    <property type="match status" value="1"/>
</dbReference>
<dbReference type="Pfam" id="PF00856">
    <property type="entry name" value="SET"/>
    <property type="match status" value="1"/>
</dbReference>
<feature type="domain" description="SET" evidence="1">
    <location>
        <begin position="27"/>
        <end position="135"/>
    </location>
</feature>
<evidence type="ECO:0000313" key="3">
    <source>
        <dbReference type="Proteomes" id="UP001219934"/>
    </source>
</evidence>
<proteinExistence type="predicted"/>
<comment type="caution">
    <text evidence="2">The sequence shown here is derived from an EMBL/GenBank/DDBJ whole genome shotgun (WGS) entry which is preliminary data.</text>
</comment>
<dbReference type="EMBL" id="JAPTMU010000504">
    <property type="protein sequence ID" value="KAJ4918410.1"/>
    <property type="molecule type" value="Genomic_DNA"/>
</dbReference>
<sequence>MMRSTRGLNPCQEAERQIRMGKDKDNLRWEHINTSKGRGVFAKSHIFKGAFILQYRGILRKGYSGTNDYSYHFRHGGSHYCIDASSEDGSMGRLVNDDPKPNGKMKKMKVDGVPQLCIFAVKDIMEGQEITYDYGGVDLPWRSSPGQEMAKGLHLGYEVSVWFSKNYSVTSQLGMT</sequence>
<dbReference type="Proteomes" id="UP001219934">
    <property type="component" value="Unassembled WGS sequence"/>
</dbReference>
<protein>
    <recommendedName>
        <fullName evidence="1">SET domain-containing protein</fullName>
    </recommendedName>
</protein>
<dbReference type="GO" id="GO:0043516">
    <property type="term" value="P:regulation of DNA damage response, signal transduction by p53 class mediator"/>
    <property type="evidence" value="ECO:0007669"/>
    <property type="project" value="TreeGrafter"/>
</dbReference>
<dbReference type="GO" id="GO:0042799">
    <property type="term" value="F:histone H4K20 methyltransferase activity"/>
    <property type="evidence" value="ECO:0007669"/>
    <property type="project" value="TreeGrafter"/>
</dbReference>
<dbReference type="InterPro" id="IPR046341">
    <property type="entry name" value="SET_dom_sf"/>
</dbReference>
<dbReference type="SMART" id="SM00317">
    <property type="entry name" value="SET"/>
    <property type="match status" value="1"/>
</dbReference>
<keyword evidence="3" id="KW-1185">Reference proteome</keyword>
<dbReference type="PANTHER" id="PTHR46167">
    <property type="entry name" value="N-LYSINE METHYLTRANSFERASE KMT5A"/>
    <property type="match status" value="1"/>
</dbReference>
<dbReference type="GO" id="GO:0006357">
    <property type="term" value="P:regulation of transcription by RNA polymerase II"/>
    <property type="evidence" value="ECO:0007669"/>
    <property type="project" value="TreeGrafter"/>
</dbReference>
<accession>A0AAD6A4Y4</accession>
<organism evidence="2 3">
    <name type="scientific">Pogonophryne albipinna</name>
    <dbReference type="NCBI Taxonomy" id="1090488"/>
    <lineage>
        <taxon>Eukaryota</taxon>
        <taxon>Metazoa</taxon>
        <taxon>Chordata</taxon>
        <taxon>Craniata</taxon>
        <taxon>Vertebrata</taxon>
        <taxon>Euteleostomi</taxon>
        <taxon>Actinopterygii</taxon>
        <taxon>Neopterygii</taxon>
        <taxon>Teleostei</taxon>
        <taxon>Neoteleostei</taxon>
        <taxon>Acanthomorphata</taxon>
        <taxon>Eupercaria</taxon>
        <taxon>Perciformes</taxon>
        <taxon>Notothenioidei</taxon>
        <taxon>Pogonophryne</taxon>
    </lineage>
</organism>
<dbReference type="InterPro" id="IPR051760">
    <property type="entry name" value="KMT5A"/>
</dbReference>